<name>A0A553BD63_9FLAO</name>
<accession>A0A553BD63</accession>
<dbReference type="EMBL" id="VJZL01000036">
    <property type="protein sequence ID" value="TRX06195.1"/>
    <property type="molecule type" value="Genomic_DNA"/>
</dbReference>
<evidence type="ECO:0000313" key="1">
    <source>
        <dbReference type="EMBL" id="TRX06195.1"/>
    </source>
</evidence>
<dbReference type="OrthoDB" id="1327497at2"/>
<reference evidence="1 2" key="1">
    <citation type="submission" date="2019-07" db="EMBL/GenBank/DDBJ databases">
        <title>Novel species of Flavobacterium.</title>
        <authorList>
            <person name="Liu Q."/>
            <person name="Xin Y.-H."/>
        </authorList>
    </citation>
    <scope>NUCLEOTIDE SEQUENCE [LARGE SCALE GENOMIC DNA]</scope>
    <source>
        <strain evidence="1 2">GSR22</strain>
    </source>
</reference>
<proteinExistence type="predicted"/>
<dbReference type="Proteomes" id="UP000318669">
    <property type="component" value="Unassembled WGS sequence"/>
</dbReference>
<dbReference type="AlphaFoldDB" id="A0A553BD63"/>
<sequence>MKIKSITGVVKSEEITVTKSIGSLILAVDGLALDGLTTEKISVYIERGNGSNVILANKVLLLDFILASTFGSEATQSDAIYETIAVCELAVDGGVFLAEKESIKIVLEDLNALKTYDLYGVEEPNLTNQLYHFEQKTVASEEFSKKVDVAGFDLAIMTVSATVSDISYKFNNGQIVKYLPFELQSLSRDIDPIQAINGTAVLQGVATRLSLPLVGVDSIEINKSQGAVINFVVRTVKNVE</sequence>
<comment type="caution">
    <text evidence="1">The sequence shown here is derived from an EMBL/GenBank/DDBJ whole genome shotgun (WGS) entry which is preliminary data.</text>
</comment>
<dbReference type="RefSeq" id="WP_144065005.1">
    <property type="nucleotide sequence ID" value="NZ_VJZL01000036.1"/>
</dbReference>
<protein>
    <submittedName>
        <fullName evidence="1">Uncharacterized protein</fullName>
    </submittedName>
</protein>
<evidence type="ECO:0000313" key="2">
    <source>
        <dbReference type="Proteomes" id="UP000318669"/>
    </source>
</evidence>
<gene>
    <name evidence="1" type="ORF">FNW11_14950</name>
</gene>
<organism evidence="1 2">
    <name type="scientific">Flavobacterium gawalongense</name>
    <dbReference type="NCBI Taxonomy" id="2594432"/>
    <lineage>
        <taxon>Bacteria</taxon>
        <taxon>Pseudomonadati</taxon>
        <taxon>Bacteroidota</taxon>
        <taxon>Flavobacteriia</taxon>
        <taxon>Flavobacteriales</taxon>
        <taxon>Flavobacteriaceae</taxon>
        <taxon>Flavobacterium</taxon>
    </lineage>
</organism>